<feature type="transmembrane region" description="Helical" evidence="6">
    <location>
        <begin position="60"/>
        <end position="81"/>
    </location>
</feature>
<gene>
    <name evidence="7" type="ORF">D0865_00932</name>
</gene>
<feature type="transmembrane region" description="Helical" evidence="6">
    <location>
        <begin position="378"/>
        <end position="395"/>
    </location>
</feature>
<dbReference type="InterPro" id="IPR036259">
    <property type="entry name" value="MFS_trans_sf"/>
</dbReference>
<dbReference type="InterPro" id="IPR011701">
    <property type="entry name" value="MFS"/>
</dbReference>
<dbReference type="Gene3D" id="1.20.1250.20">
    <property type="entry name" value="MFS general substrate transporter like domains"/>
    <property type="match status" value="1"/>
</dbReference>
<dbReference type="SUPFAM" id="SSF103473">
    <property type="entry name" value="MFS general substrate transporter"/>
    <property type="match status" value="1"/>
</dbReference>
<keyword evidence="3 6" id="KW-0812">Transmembrane</keyword>
<evidence type="ECO:0000256" key="1">
    <source>
        <dbReference type="ARBA" id="ARBA00004141"/>
    </source>
</evidence>
<keyword evidence="4 6" id="KW-1133">Transmembrane helix</keyword>
<accession>A0A3M7DBF1</accession>
<name>A0A3M7DBF1_HORWE</name>
<dbReference type="OrthoDB" id="6730379at2759"/>
<evidence type="ECO:0000256" key="4">
    <source>
        <dbReference type="ARBA" id="ARBA00022989"/>
    </source>
</evidence>
<feature type="transmembrane region" description="Helical" evidence="6">
    <location>
        <begin position="490"/>
        <end position="510"/>
    </location>
</feature>
<dbReference type="Proteomes" id="UP000270230">
    <property type="component" value="Unassembled WGS sequence"/>
</dbReference>
<feature type="transmembrane region" description="Helical" evidence="6">
    <location>
        <begin position="209"/>
        <end position="231"/>
    </location>
</feature>
<evidence type="ECO:0000256" key="3">
    <source>
        <dbReference type="ARBA" id="ARBA00022692"/>
    </source>
</evidence>
<sequence>MAVEKQAANIEQPYNDGLNDKDYDIGVESGQDLDVAAGFLAKLDPSVKDLPISDKEARRCLWKIDLAILPILTFSVIIAAVDKVVISNAAIYGMKADTHLKENEYSWVGRSVIRKMMKWDGALTERNSIFYFGYLIFEYPAGYILQKLPVARVFAVTSFCWGALMMCTAAAQNFGGLAACRFLMGMAEAFIFPLCALVTVMWWKNDEQPIRAAIYLSQGSSIFTGIVSYGIGHAHTSIASWRLLFLVLGGFSILWAGTVWIFLPDSPTTCWYMSDRQKYICLQRIRGNSTGLEEKDRVKWNQVRECMEDPRTWLLFLFSIAQNIPNGGIITFSAIIVSGLGYSTLNTTLLGIPTGIIATLWAWLMAWPAGRLKNARCLIIAGANCVTIVCSVLMWKLPRSDQHGLLAAYYVFYTYWGPYCMAQTLYMSNTSGHSKKVSMGAVYFVGYCVGNVRTWPVRALLQCYPHFDADNIIGPQVFRDNDAPKYSHGYSGLLACLCVAIATVLAYGYLCFRENRKRDLEGAIYEPGEAFFDKTDKEKRDFRYIY</sequence>
<organism evidence="7 8">
    <name type="scientific">Hortaea werneckii</name>
    <name type="common">Black yeast</name>
    <name type="synonym">Cladosporium werneckii</name>
    <dbReference type="NCBI Taxonomy" id="91943"/>
    <lineage>
        <taxon>Eukaryota</taxon>
        <taxon>Fungi</taxon>
        <taxon>Dikarya</taxon>
        <taxon>Ascomycota</taxon>
        <taxon>Pezizomycotina</taxon>
        <taxon>Dothideomycetes</taxon>
        <taxon>Dothideomycetidae</taxon>
        <taxon>Mycosphaerellales</taxon>
        <taxon>Teratosphaeriaceae</taxon>
        <taxon>Hortaea</taxon>
    </lineage>
</organism>
<dbReference type="Pfam" id="PF07690">
    <property type="entry name" value="MFS_1"/>
    <property type="match status" value="1"/>
</dbReference>
<evidence type="ECO:0000256" key="2">
    <source>
        <dbReference type="ARBA" id="ARBA00022448"/>
    </source>
</evidence>
<reference evidence="7 8" key="1">
    <citation type="journal article" date="2018" name="BMC Genomics">
        <title>Genomic evidence for intraspecific hybridization in a clonal and extremely halotolerant yeast.</title>
        <authorList>
            <person name="Gostincar C."/>
            <person name="Stajich J.E."/>
            <person name="Zupancic J."/>
            <person name="Zalar P."/>
            <person name="Gunde-Cimerman N."/>
        </authorList>
    </citation>
    <scope>NUCLEOTIDE SEQUENCE [LARGE SCALE GENOMIC DNA]</scope>
    <source>
        <strain evidence="7 8">EXF-151</strain>
    </source>
</reference>
<comment type="subcellular location">
    <subcellularLocation>
        <location evidence="1">Membrane</location>
        <topology evidence="1">Multi-pass membrane protein</topology>
    </subcellularLocation>
</comment>
<feature type="transmembrane region" description="Helical" evidence="6">
    <location>
        <begin position="182"/>
        <end position="203"/>
    </location>
</feature>
<dbReference type="EMBL" id="QWIN01000032">
    <property type="protein sequence ID" value="RMY61560.1"/>
    <property type="molecule type" value="Genomic_DNA"/>
</dbReference>
<dbReference type="GO" id="GO:0016020">
    <property type="term" value="C:membrane"/>
    <property type="evidence" value="ECO:0007669"/>
    <property type="project" value="UniProtKB-SubCell"/>
</dbReference>
<feature type="transmembrane region" description="Helical" evidence="6">
    <location>
        <begin position="407"/>
        <end position="426"/>
    </location>
</feature>
<evidence type="ECO:0008006" key="9">
    <source>
        <dbReference type="Google" id="ProtNLM"/>
    </source>
</evidence>
<dbReference type="GO" id="GO:0022857">
    <property type="term" value="F:transmembrane transporter activity"/>
    <property type="evidence" value="ECO:0007669"/>
    <property type="project" value="InterPro"/>
</dbReference>
<evidence type="ECO:0000256" key="5">
    <source>
        <dbReference type="ARBA" id="ARBA00023136"/>
    </source>
</evidence>
<evidence type="ECO:0000256" key="6">
    <source>
        <dbReference type="SAM" id="Phobius"/>
    </source>
</evidence>
<keyword evidence="5 6" id="KW-0472">Membrane</keyword>
<dbReference type="PANTHER" id="PTHR43791:SF41">
    <property type="entry name" value="MAJOR FACILITATOR SUPERFAMILY (MFS) PROFILE DOMAIN-CONTAINING PROTEIN"/>
    <property type="match status" value="1"/>
</dbReference>
<feature type="transmembrane region" description="Helical" evidence="6">
    <location>
        <begin position="349"/>
        <end position="366"/>
    </location>
</feature>
<feature type="transmembrane region" description="Helical" evidence="6">
    <location>
        <begin position="313"/>
        <end position="337"/>
    </location>
</feature>
<dbReference type="PANTHER" id="PTHR43791">
    <property type="entry name" value="PERMEASE-RELATED"/>
    <property type="match status" value="1"/>
</dbReference>
<proteinExistence type="predicted"/>
<evidence type="ECO:0000313" key="8">
    <source>
        <dbReference type="Proteomes" id="UP000270230"/>
    </source>
</evidence>
<evidence type="ECO:0000313" key="7">
    <source>
        <dbReference type="EMBL" id="RMY61560.1"/>
    </source>
</evidence>
<dbReference type="VEuPathDB" id="FungiDB:BTJ68_10430"/>
<feature type="transmembrane region" description="Helical" evidence="6">
    <location>
        <begin position="150"/>
        <end position="170"/>
    </location>
</feature>
<protein>
    <recommendedName>
        <fullName evidence="9">Major facilitator superfamily (MFS) profile domain-containing protein</fullName>
    </recommendedName>
</protein>
<keyword evidence="2" id="KW-0813">Transport</keyword>
<feature type="transmembrane region" description="Helical" evidence="6">
    <location>
        <begin position="243"/>
        <end position="263"/>
    </location>
</feature>
<dbReference type="AlphaFoldDB" id="A0A3M7DBF1"/>
<comment type="caution">
    <text evidence="7">The sequence shown here is derived from an EMBL/GenBank/DDBJ whole genome shotgun (WGS) entry which is preliminary data.</text>
</comment>